<gene>
    <name evidence="1" type="ORF">SHI21_07490</name>
</gene>
<evidence type="ECO:0000313" key="2">
    <source>
        <dbReference type="Proteomes" id="UP001302274"/>
    </source>
</evidence>
<evidence type="ECO:0000313" key="1">
    <source>
        <dbReference type="EMBL" id="MEA9356037.1"/>
    </source>
</evidence>
<dbReference type="Pfam" id="PF17124">
    <property type="entry name" value="ThiJ_like"/>
    <property type="match status" value="1"/>
</dbReference>
<dbReference type="PANTHER" id="PTHR43068:SF1">
    <property type="entry name" value="SLR1854 PROTEIN"/>
    <property type="match status" value="1"/>
</dbReference>
<reference evidence="1 2" key="1">
    <citation type="submission" date="2023-11" db="EMBL/GenBank/DDBJ databases">
        <title>A Novel Polar Bacteriovorax (B. antarcticus) Isolated from the Biocrust in Antarctica.</title>
        <authorList>
            <person name="Mun W."/>
            <person name="Choi S.Y."/>
            <person name="Mitchell R.J."/>
        </authorList>
    </citation>
    <scope>NUCLEOTIDE SEQUENCE [LARGE SCALE GENOMIC DNA]</scope>
    <source>
        <strain evidence="1 2">PP10</strain>
    </source>
</reference>
<keyword evidence="1" id="KW-0315">Glutamine amidotransferase</keyword>
<dbReference type="Gene3D" id="3.40.50.880">
    <property type="match status" value="1"/>
</dbReference>
<dbReference type="InterPro" id="IPR032633">
    <property type="entry name" value="ThiJ-like"/>
</dbReference>
<organism evidence="1 2">
    <name type="scientific">Bacteriovorax antarcticus</name>
    <dbReference type="NCBI Taxonomy" id="3088717"/>
    <lineage>
        <taxon>Bacteria</taxon>
        <taxon>Pseudomonadati</taxon>
        <taxon>Bdellovibrionota</taxon>
        <taxon>Bacteriovoracia</taxon>
        <taxon>Bacteriovoracales</taxon>
        <taxon>Bacteriovoracaceae</taxon>
        <taxon>Bacteriovorax</taxon>
    </lineage>
</organism>
<comment type="caution">
    <text evidence="1">The sequence shown here is derived from an EMBL/GenBank/DDBJ whole genome shotgun (WGS) entry which is preliminary data.</text>
</comment>
<accession>A0ABU5VSY4</accession>
<dbReference type="InterPro" id="IPR029062">
    <property type="entry name" value="Class_I_gatase-like"/>
</dbReference>
<dbReference type="EMBL" id="JAYGJQ010000001">
    <property type="protein sequence ID" value="MEA9356037.1"/>
    <property type="molecule type" value="Genomic_DNA"/>
</dbReference>
<keyword evidence="2" id="KW-1185">Reference proteome</keyword>
<sequence>MTKKILIPLPSFDFDPTECSVPWKLLTDNGVEVVFATPDGKEAVCDLKMLDGNGLWIFTNILKADAQSRKNYEELKESNAFKFPKKWADIKSGDYDGILLPGGHAKGMKEYLESKKLQKIVSEFFKDNRPVGAICHGVVLAGRSLQDDGKSVLFGKKTTALLGSQELSAWAMTCLWLGSYYRTYPETVESEVKLKLKSPKDFIKGPLPLKRDQFDKLENGFTVIDGNYVSARWPGDAHKFAADFFSLLNK</sequence>
<dbReference type="SUPFAM" id="SSF52317">
    <property type="entry name" value="Class I glutamine amidotransferase-like"/>
    <property type="match status" value="1"/>
</dbReference>
<dbReference type="RefSeq" id="WP_323575707.1">
    <property type="nucleotide sequence ID" value="NZ_JAYGJQ010000001.1"/>
</dbReference>
<dbReference type="Proteomes" id="UP001302274">
    <property type="component" value="Unassembled WGS sequence"/>
</dbReference>
<protein>
    <submittedName>
        <fullName evidence="1">Type 1 glutamine amidotransferase domain-containing protein</fullName>
    </submittedName>
</protein>
<name>A0ABU5VSY4_9BACT</name>
<proteinExistence type="predicted"/>
<dbReference type="PANTHER" id="PTHR43068">
    <property type="entry name" value="SLR1854 PROTEIN"/>
    <property type="match status" value="1"/>
</dbReference>